<dbReference type="InterPro" id="IPR008927">
    <property type="entry name" value="6-PGluconate_DH-like_C_sf"/>
</dbReference>
<dbReference type="InterPro" id="IPR036291">
    <property type="entry name" value="NAD(P)-bd_dom_sf"/>
</dbReference>
<dbReference type="GO" id="GO:0008677">
    <property type="term" value="F:2-dehydropantoate 2-reductase activity"/>
    <property type="evidence" value="ECO:0007669"/>
    <property type="project" value="UniProtKB-EC"/>
</dbReference>
<dbReference type="InterPro" id="IPR013752">
    <property type="entry name" value="KPA_reductase"/>
</dbReference>
<dbReference type="EC" id="1.1.1.169" evidence="3 10"/>
<comment type="catalytic activity">
    <reaction evidence="9 10">
        <text>(R)-pantoate + NADP(+) = 2-dehydropantoate + NADPH + H(+)</text>
        <dbReference type="Rhea" id="RHEA:16233"/>
        <dbReference type="ChEBI" id="CHEBI:11561"/>
        <dbReference type="ChEBI" id="CHEBI:15378"/>
        <dbReference type="ChEBI" id="CHEBI:15980"/>
        <dbReference type="ChEBI" id="CHEBI:57783"/>
        <dbReference type="ChEBI" id="CHEBI:58349"/>
        <dbReference type="EC" id="1.1.1.169"/>
    </reaction>
</comment>
<feature type="domain" description="Ketopantoate reductase C-terminal" evidence="12">
    <location>
        <begin position="187"/>
        <end position="332"/>
    </location>
</feature>
<accession>A0A9X2PGX0</accession>
<dbReference type="GO" id="GO:0005737">
    <property type="term" value="C:cytoplasm"/>
    <property type="evidence" value="ECO:0007669"/>
    <property type="project" value="TreeGrafter"/>
</dbReference>
<keyword evidence="6 10" id="KW-0521">NADP</keyword>
<keyword evidence="7 10" id="KW-0560">Oxidoreductase</keyword>
<evidence type="ECO:0000256" key="4">
    <source>
        <dbReference type="ARBA" id="ARBA00019465"/>
    </source>
</evidence>
<evidence type="ECO:0000259" key="11">
    <source>
        <dbReference type="Pfam" id="PF02558"/>
    </source>
</evidence>
<organism evidence="13 14">
    <name type="scientific">Ancylobacter mangrovi</name>
    <dbReference type="NCBI Taxonomy" id="2972472"/>
    <lineage>
        <taxon>Bacteria</taxon>
        <taxon>Pseudomonadati</taxon>
        <taxon>Pseudomonadota</taxon>
        <taxon>Alphaproteobacteria</taxon>
        <taxon>Hyphomicrobiales</taxon>
        <taxon>Xanthobacteraceae</taxon>
        <taxon>Ancylobacter</taxon>
    </lineage>
</organism>
<dbReference type="SUPFAM" id="SSF48179">
    <property type="entry name" value="6-phosphogluconate dehydrogenase C-terminal domain-like"/>
    <property type="match status" value="1"/>
</dbReference>
<protein>
    <recommendedName>
        <fullName evidence="4 10">2-dehydropantoate 2-reductase</fullName>
        <ecNumber evidence="3 10">1.1.1.169</ecNumber>
    </recommendedName>
    <alternativeName>
        <fullName evidence="8 10">Ketopantoate reductase</fullName>
    </alternativeName>
</protein>
<dbReference type="Gene3D" id="1.10.1040.10">
    <property type="entry name" value="N-(1-d-carboxylethyl)-l-norvaline Dehydrogenase, domain 2"/>
    <property type="match status" value="1"/>
</dbReference>
<evidence type="ECO:0000256" key="3">
    <source>
        <dbReference type="ARBA" id="ARBA00013014"/>
    </source>
</evidence>
<evidence type="ECO:0000256" key="6">
    <source>
        <dbReference type="ARBA" id="ARBA00022857"/>
    </source>
</evidence>
<feature type="domain" description="Ketopantoate reductase N-terminal" evidence="11">
    <location>
        <begin position="4"/>
        <end position="148"/>
    </location>
</feature>
<comment type="pathway">
    <text evidence="1 10">Cofactor biosynthesis; (R)-pantothenate biosynthesis; (R)-pantoate from 3-methyl-2-oxobutanoate: step 2/2.</text>
</comment>
<evidence type="ECO:0000256" key="2">
    <source>
        <dbReference type="ARBA" id="ARBA00007870"/>
    </source>
</evidence>
<dbReference type="AlphaFoldDB" id="A0A9X2PGX0"/>
<evidence type="ECO:0000256" key="7">
    <source>
        <dbReference type="ARBA" id="ARBA00023002"/>
    </source>
</evidence>
<name>A0A9X2PGX0_9HYPH</name>
<comment type="function">
    <text evidence="10">Catalyzes the NADPH-dependent reduction of ketopantoate into pantoic acid.</text>
</comment>
<evidence type="ECO:0000256" key="8">
    <source>
        <dbReference type="ARBA" id="ARBA00032024"/>
    </source>
</evidence>
<dbReference type="InterPro" id="IPR013328">
    <property type="entry name" value="6PGD_dom2"/>
</dbReference>
<gene>
    <name evidence="13" type="ORF">NVS89_19075</name>
</gene>
<dbReference type="SUPFAM" id="SSF51735">
    <property type="entry name" value="NAD(P)-binding Rossmann-fold domains"/>
    <property type="match status" value="1"/>
</dbReference>
<evidence type="ECO:0000313" key="14">
    <source>
        <dbReference type="Proteomes" id="UP001151088"/>
    </source>
</evidence>
<evidence type="ECO:0000313" key="13">
    <source>
        <dbReference type="EMBL" id="MCS0497194.1"/>
    </source>
</evidence>
<dbReference type="InterPro" id="IPR051402">
    <property type="entry name" value="KPR-Related"/>
</dbReference>
<dbReference type="GO" id="GO:0015940">
    <property type="term" value="P:pantothenate biosynthetic process"/>
    <property type="evidence" value="ECO:0007669"/>
    <property type="project" value="UniProtKB-KW"/>
</dbReference>
<evidence type="ECO:0000256" key="9">
    <source>
        <dbReference type="ARBA" id="ARBA00048793"/>
    </source>
</evidence>
<comment type="caution">
    <text evidence="13">The sequence shown here is derived from an EMBL/GenBank/DDBJ whole genome shotgun (WGS) entry which is preliminary data.</text>
</comment>
<dbReference type="EMBL" id="JANTHZ010000010">
    <property type="protein sequence ID" value="MCS0497194.1"/>
    <property type="molecule type" value="Genomic_DNA"/>
</dbReference>
<dbReference type="Proteomes" id="UP001151088">
    <property type="component" value="Unassembled WGS sequence"/>
</dbReference>
<dbReference type="PANTHER" id="PTHR21708:SF26">
    <property type="entry name" value="2-DEHYDROPANTOATE 2-REDUCTASE"/>
    <property type="match status" value="1"/>
</dbReference>
<sequence length="350" mass="37297">MKLAIFGAGAVGGYVGGLLAHEGCEVTLVDMWHEHVAAIRDHGLEITGPEGSLVGRPRAVTIGEFTSTVWPEPVDIAFICVKSYDTEWIATLLKPHLAPDGFAVSLQNCLNEGTVARVLGAERTLGCVVASISVELFAPGRIRRERARRTEGHSVFRVGELDGRQSERTHLVSEMLHKVDNARVTTNLQGERWSKLANNAMNSGIAATTGLSAKQGMADAALRPVMIDLAMETVAVGTALGHALERVGKVDAALYLRAARGDGAARGEIDALLSAQGDPRPATRLSSMGQDIAKGRRTEIDFLNGYVVEMGRQAGIATPANARVVALVQEIQAGRRAPHPDNLRRLAVPG</sequence>
<dbReference type="InterPro" id="IPR013332">
    <property type="entry name" value="KPR_N"/>
</dbReference>
<dbReference type="Pfam" id="PF02558">
    <property type="entry name" value="ApbA"/>
    <property type="match status" value="1"/>
</dbReference>
<evidence type="ECO:0000256" key="1">
    <source>
        <dbReference type="ARBA" id="ARBA00004994"/>
    </source>
</evidence>
<comment type="similarity">
    <text evidence="2 10">Belongs to the ketopantoate reductase family.</text>
</comment>
<evidence type="ECO:0000259" key="12">
    <source>
        <dbReference type="Pfam" id="PF08546"/>
    </source>
</evidence>
<evidence type="ECO:0000256" key="5">
    <source>
        <dbReference type="ARBA" id="ARBA00022655"/>
    </source>
</evidence>
<reference evidence="13" key="1">
    <citation type="submission" date="2022-08" db="EMBL/GenBank/DDBJ databases">
        <authorList>
            <person name="Li F."/>
        </authorList>
    </citation>
    <scope>NUCLEOTIDE SEQUENCE</scope>
    <source>
        <strain evidence="13">MQZ15Z-1</strain>
    </source>
</reference>
<dbReference type="NCBIfam" id="TIGR00745">
    <property type="entry name" value="apbA_panE"/>
    <property type="match status" value="1"/>
</dbReference>
<dbReference type="Pfam" id="PF08546">
    <property type="entry name" value="ApbA_C"/>
    <property type="match status" value="1"/>
</dbReference>
<dbReference type="Gene3D" id="3.40.50.720">
    <property type="entry name" value="NAD(P)-binding Rossmann-like Domain"/>
    <property type="match status" value="1"/>
</dbReference>
<proteinExistence type="inferred from homology"/>
<dbReference type="PANTHER" id="PTHR21708">
    <property type="entry name" value="PROBABLE 2-DEHYDROPANTOATE 2-REDUCTASE"/>
    <property type="match status" value="1"/>
</dbReference>
<keyword evidence="5 10" id="KW-0566">Pantothenate biosynthesis</keyword>
<dbReference type="RefSeq" id="WP_258734347.1">
    <property type="nucleotide sequence ID" value="NZ_JANTHZ010000010.1"/>
</dbReference>
<keyword evidence="14" id="KW-1185">Reference proteome</keyword>
<dbReference type="InterPro" id="IPR003710">
    <property type="entry name" value="ApbA"/>
</dbReference>
<evidence type="ECO:0000256" key="10">
    <source>
        <dbReference type="RuleBase" id="RU362068"/>
    </source>
</evidence>